<dbReference type="InterPro" id="IPR000836">
    <property type="entry name" value="PRTase_dom"/>
</dbReference>
<comment type="similarity">
    <text evidence="1">Belongs to the ComF/GntX family.</text>
</comment>
<dbReference type="EMBL" id="QRHA01000008">
    <property type="protein sequence ID" value="RDV24848.1"/>
    <property type="molecule type" value="Genomic_DNA"/>
</dbReference>
<comment type="caution">
    <text evidence="3">The sequence shown here is derived from an EMBL/GenBank/DDBJ whole genome shotgun (WGS) entry which is preliminary data.</text>
</comment>
<evidence type="ECO:0000259" key="2">
    <source>
        <dbReference type="Pfam" id="PF00156"/>
    </source>
</evidence>
<evidence type="ECO:0000256" key="1">
    <source>
        <dbReference type="ARBA" id="ARBA00008007"/>
    </source>
</evidence>
<reference evidence="4" key="1">
    <citation type="submission" date="2018-08" db="EMBL/GenBank/DDBJ databases">
        <authorList>
            <person name="Zhang J."/>
            <person name="Du Z.-J."/>
        </authorList>
    </citation>
    <scope>NUCLEOTIDE SEQUENCE [LARGE SCALE GENOMIC DNA]</scope>
    <source>
        <strain evidence="4">KCTC 52655</strain>
    </source>
</reference>
<protein>
    <submittedName>
        <fullName evidence="3">ComF family protein</fullName>
    </submittedName>
</protein>
<dbReference type="Proteomes" id="UP000256561">
    <property type="component" value="Unassembled WGS sequence"/>
</dbReference>
<sequence>MAKAQKLFTLLRNKANLSCCLCHQSSGSWVCRFCQDDTLFYADSSWPCNLLLRPEIARHVEHSAYDSLQSCGWYTWPFDELICSLKFNRRSLCATVLADWFCQFALQTDTPLPQCLLPVPIHYRRYMSRHFNQSTEIALWLSRLLGIAVNTQWARRIRGRDQHSLGRQQRLLNLRQAFRATPVFDYQHVAIVDDVITTGSTVNELARQLKQANPKLHISVWAMAVTPAKAGLAR</sequence>
<evidence type="ECO:0000313" key="4">
    <source>
        <dbReference type="Proteomes" id="UP000256561"/>
    </source>
</evidence>
<gene>
    <name evidence="3" type="ORF">DXV75_12295</name>
</gene>
<dbReference type="Pfam" id="PF00156">
    <property type="entry name" value="Pribosyltran"/>
    <property type="match status" value="1"/>
</dbReference>
<keyword evidence="4" id="KW-1185">Reference proteome</keyword>
<proteinExistence type="inferred from homology"/>
<feature type="domain" description="Phosphoribosyltransferase" evidence="2">
    <location>
        <begin position="155"/>
        <end position="218"/>
    </location>
</feature>
<dbReference type="AlphaFoldDB" id="A0A3D8M5G5"/>
<dbReference type="OrthoDB" id="9793412at2"/>
<dbReference type="InterPro" id="IPR051910">
    <property type="entry name" value="ComF/GntX_DNA_util-trans"/>
</dbReference>
<dbReference type="Gene3D" id="3.40.50.2020">
    <property type="match status" value="1"/>
</dbReference>
<dbReference type="PANTHER" id="PTHR47505">
    <property type="entry name" value="DNA UTILIZATION PROTEIN YHGH"/>
    <property type="match status" value="1"/>
</dbReference>
<organism evidence="3 4">
    <name type="scientific">Alteromonas aestuariivivens</name>
    <dbReference type="NCBI Taxonomy" id="1938339"/>
    <lineage>
        <taxon>Bacteria</taxon>
        <taxon>Pseudomonadati</taxon>
        <taxon>Pseudomonadota</taxon>
        <taxon>Gammaproteobacteria</taxon>
        <taxon>Alteromonadales</taxon>
        <taxon>Alteromonadaceae</taxon>
        <taxon>Alteromonas/Salinimonas group</taxon>
        <taxon>Alteromonas</taxon>
    </lineage>
</organism>
<dbReference type="SUPFAM" id="SSF53271">
    <property type="entry name" value="PRTase-like"/>
    <property type="match status" value="1"/>
</dbReference>
<accession>A0A3D8M5G5</accession>
<evidence type="ECO:0000313" key="3">
    <source>
        <dbReference type="EMBL" id="RDV24848.1"/>
    </source>
</evidence>
<name>A0A3D8M5G5_9ALTE</name>
<dbReference type="PANTHER" id="PTHR47505:SF1">
    <property type="entry name" value="DNA UTILIZATION PROTEIN YHGH"/>
    <property type="match status" value="1"/>
</dbReference>
<dbReference type="RefSeq" id="WP_115593718.1">
    <property type="nucleotide sequence ID" value="NZ_QRHA01000008.1"/>
</dbReference>
<dbReference type="InterPro" id="IPR029057">
    <property type="entry name" value="PRTase-like"/>
</dbReference>
<dbReference type="CDD" id="cd06223">
    <property type="entry name" value="PRTases_typeI"/>
    <property type="match status" value="1"/>
</dbReference>